<protein>
    <submittedName>
        <fullName evidence="1">Uncharacterized protein</fullName>
    </submittedName>
</protein>
<evidence type="ECO:0000313" key="1">
    <source>
        <dbReference type="EMBL" id="EMA46498.1"/>
    </source>
</evidence>
<reference evidence="1 2" key="1">
    <citation type="journal article" date="2014" name="PLoS Genet.">
        <title>Phylogenetically driven sequencing of extremely halophilic archaea reveals strategies for static and dynamic osmo-response.</title>
        <authorList>
            <person name="Becker E.A."/>
            <person name="Seitzer P.M."/>
            <person name="Tritt A."/>
            <person name="Larsen D."/>
            <person name="Krusor M."/>
            <person name="Yao A.I."/>
            <person name="Wu D."/>
            <person name="Madern D."/>
            <person name="Eisen J.A."/>
            <person name="Darling A.E."/>
            <person name="Facciotti M.T."/>
        </authorList>
    </citation>
    <scope>NUCLEOTIDE SEQUENCE [LARGE SCALE GENOMIC DNA]</scope>
    <source>
        <strain evidence="1 2">JCM 10879</strain>
    </source>
</reference>
<sequence length="127" mass="14719">MEFWTPIVATENDLLRLYINLSNVFCQFTFFEDGSKFKIDLLNQLFWIRRCCTPQRVRCRVVLSNNTNSAIGIFEMPEDCPMKSWNLTDNYPILTYCVGNGEQDLLIVLLVLLSTSNLDICQHSISQ</sequence>
<evidence type="ECO:0000313" key="2">
    <source>
        <dbReference type="Proteomes" id="UP000011607"/>
    </source>
</evidence>
<dbReference type="AlphaFoldDB" id="M0MMC8"/>
<dbReference type="Proteomes" id="UP000011607">
    <property type="component" value="Unassembled WGS sequence"/>
</dbReference>
<gene>
    <name evidence="1" type="ORF">C446_01473</name>
</gene>
<organism evidence="1 2">
    <name type="scientific">Halobiforma nitratireducens JCM 10879</name>
    <dbReference type="NCBI Taxonomy" id="1227454"/>
    <lineage>
        <taxon>Archaea</taxon>
        <taxon>Methanobacteriati</taxon>
        <taxon>Methanobacteriota</taxon>
        <taxon>Stenosarchaea group</taxon>
        <taxon>Halobacteria</taxon>
        <taxon>Halobacteriales</taxon>
        <taxon>Natrialbaceae</taxon>
        <taxon>Halobiforma</taxon>
    </lineage>
</organism>
<comment type="caution">
    <text evidence="1">The sequence shown here is derived from an EMBL/GenBank/DDBJ whole genome shotgun (WGS) entry which is preliminary data.</text>
</comment>
<dbReference type="EMBL" id="AOMA01000009">
    <property type="protein sequence ID" value="EMA46498.1"/>
    <property type="molecule type" value="Genomic_DNA"/>
</dbReference>
<name>M0MMC8_9EURY</name>
<keyword evidence="2" id="KW-1185">Reference proteome</keyword>
<proteinExistence type="predicted"/>
<accession>M0MMC8</accession>